<protein>
    <submittedName>
        <fullName evidence="10">Cellodextrin transport system permease protein CebF</fullName>
    </submittedName>
</protein>
<feature type="transmembrane region" description="Helical" evidence="7">
    <location>
        <begin position="176"/>
        <end position="195"/>
    </location>
</feature>
<keyword evidence="4 7" id="KW-0812">Transmembrane</keyword>
<evidence type="ECO:0000256" key="2">
    <source>
        <dbReference type="ARBA" id="ARBA00022448"/>
    </source>
</evidence>
<evidence type="ECO:0000259" key="9">
    <source>
        <dbReference type="PROSITE" id="PS50928"/>
    </source>
</evidence>
<evidence type="ECO:0000256" key="4">
    <source>
        <dbReference type="ARBA" id="ARBA00022692"/>
    </source>
</evidence>
<dbReference type="GO" id="GO:0005886">
    <property type="term" value="C:plasma membrane"/>
    <property type="evidence" value="ECO:0007669"/>
    <property type="project" value="UniProtKB-SubCell"/>
</dbReference>
<name>A0A2N0TEK5_BIFLN</name>
<reference evidence="10 11" key="1">
    <citation type="submission" date="2017-12" db="EMBL/GenBank/DDBJ databases">
        <title>Bifidobacterium longum APC/DPC strains.</title>
        <authorList>
            <person name="Arboleya S."/>
        </authorList>
    </citation>
    <scope>NUCLEOTIDE SEQUENCE [LARGE SCALE GENOMIC DNA]</scope>
    <source>
        <strain evidence="10 11">APC1461</strain>
    </source>
</reference>
<comment type="subcellular location">
    <subcellularLocation>
        <location evidence="1 7">Cell membrane</location>
        <topology evidence="1 7">Multi-pass membrane protein</topology>
    </subcellularLocation>
</comment>
<feature type="transmembrane region" description="Helical" evidence="7">
    <location>
        <begin position="62"/>
        <end position="83"/>
    </location>
</feature>
<evidence type="ECO:0000256" key="6">
    <source>
        <dbReference type="ARBA" id="ARBA00023136"/>
    </source>
</evidence>
<feature type="transmembrane region" description="Helical" evidence="7">
    <location>
        <begin position="238"/>
        <end position="258"/>
    </location>
</feature>
<keyword evidence="5 7" id="KW-1133">Transmembrane helix</keyword>
<dbReference type="InterPro" id="IPR051393">
    <property type="entry name" value="ABC_transporter_permease"/>
</dbReference>
<dbReference type="PANTHER" id="PTHR30193:SF37">
    <property type="entry name" value="INNER MEMBRANE ABC TRANSPORTER PERMEASE PROTEIN YCJO"/>
    <property type="match status" value="1"/>
</dbReference>
<dbReference type="PANTHER" id="PTHR30193">
    <property type="entry name" value="ABC TRANSPORTER PERMEASE PROTEIN"/>
    <property type="match status" value="1"/>
</dbReference>
<keyword evidence="2 7" id="KW-0813">Transport</keyword>
<feature type="transmembrane region" description="Helical" evidence="7">
    <location>
        <begin position="103"/>
        <end position="124"/>
    </location>
</feature>
<dbReference type="PROSITE" id="PS50928">
    <property type="entry name" value="ABC_TM1"/>
    <property type="match status" value="1"/>
</dbReference>
<dbReference type="SUPFAM" id="SSF161098">
    <property type="entry name" value="MetI-like"/>
    <property type="match status" value="1"/>
</dbReference>
<feature type="transmembrane region" description="Helical" evidence="7">
    <location>
        <begin position="30"/>
        <end position="50"/>
    </location>
</feature>
<dbReference type="Pfam" id="PF00528">
    <property type="entry name" value="BPD_transp_1"/>
    <property type="match status" value="1"/>
</dbReference>
<keyword evidence="3" id="KW-1003">Cell membrane</keyword>
<keyword evidence="6 7" id="KW-0472">Membrane</keyword>
<dbReference type="AlphaFoldDB" id="A0A2N0TEK5"/>
<sequence>MTARQSHGQAKSKQDWHSRLEMFEWKASPYLYIAPFFILFLIVGLFPLLYTMWIATRQFNTLTGDAGFAVCGSTCGTTNASWFGNFMWVLHQPTFYVALRNSVSIFLLSSVPQIIIALWLAWVLDANLKAKTFWRMGVLLPYIVAPSAAGIIFSQVFSDKMGAINVLLQQIGMQPIMWHGNTFWSHVAIATIVNWRYIGYNTLILLAAMQAIPRDVLEAAVVDGAGKWRTFRSVTLPMLRPTLIFVIITSTIGGLQIFDEPQMFHNGASAGGGANNQYLTVSLYLYKLGFVSVTPGQPNLGRAAAVAWILFLIVVAISLLNYALTQRLATGGQSRESKEAARLSAQRDEAERQKAIRTGVNGRMDAQQVAERK</sequence>
<evidence type="ECO:0000256" key="8">
    <source>
        <dbReference type="SAM" id="MobiDB-lite"/>
    </source>
</evidence>
<evidence type="ECO:0000313" key="11">
    <source>
        <dbReference type="Proteomes" id="UP000232928"/>
    </source>
</evidence>
<comment type="caution">
    <text evidence="10">The sequence shown here is derived from an EMBL/GenBank/DDBJ whole genome shotgun (WGS) entry which is preliminary data.</text>
</comment>
<evidence type="ECO:0000256" key="3">
    <source>
        <dbReference type="ARBA" id="ARBA00022475"/>
    </source>
</evidence>
<dbReference type="InterPro" id="IPR035906">
    <property type="entry name" value="MetI-like_sf"/>
</dbReference>
<evidence type="ECO:0000256" key="1">
    <source>
        <dbReference type="ARBA" id="ARBA00004651"/>
    </source>
</evidence>
<evidence type="ECO:0000256" key="5">
    <source>
        <dbReference type="ARBA" id="ARBA00022989"/>
    </source>
</evidence>
<organism evidence="10 11">
    <name type="scientific">Bifidobacterium longum</name>
    <dbReference type="NCBI Taxonomy" id="216816"/>
    <lineage>
        <taxon>Bacteria</taxon>
        <taxon>Bacillati</taxon>
        <taxon>Actinomycetota</taxon>
        <taxon>Actinomycetes</taxon>
        <taxon>Bifidobacteriales</taxon>
        <taxon>Bifidobacteriaceae</taxon>
        <taxon>Bifidobacterium</taxon>
    </lineage>
</organism>
<dbReference type="RefSeq" id="WP_015438246.1">
    <property type="nucleotide sequence ID" value="NZ_JAWQDV010000002.1"/>
</dbReference>
<dbReference type="EMBL" id="PJEG01000033">
    <property type="protein sequence ID" value="PKD13132.1"/>
    <property type="molecule type" value="Genomic_DNA"/>
</dbReference>
<feature type="region of interest" description="Disordered" evidence="8">
    <location>
        <begin position="335"/>
        <end position="373"/>
    </location>
</feature>
<dbReference type="InterPro" id="IPR000515">
    <property type="entry name" value="MetI-like"/>
</dbReference>
<proteinExistence type="inferred from homology"/>
<dbReference type="CDD" id="cd06261">
    <property type="entry name" value="TM_PBP2"/>
    <property type="match status" value="1"/>
</dbReference>
<dbReference type="Gene3D" id="1.10.3720.10">
    <property type="entry name" value="MetI-like"/>
    <property type="match status" value="1"/>
</dbReference>
<dbReference type="Proteomes" id="UP000232928">
    <property type="component" value="Unassembled WGS sequence"/>
</dbReference>
<comment type="similarity">
    <text evidence="7">Belongs to the binding-protein-dependent transport system permease family.</text>
</comment>
<feature type="transmembrane region" description="Helical" evidence="7">
    <location>
        <begin position="305"/>
        <end position="324"/>
    </location>
</feature>
<feature type="domain" description="ABC transmembrane type-1" evidence="9">
    <location>
        <begin position="99"/>
        <end position="321"/>
    </location>
</feature>
<feature type="compositionally biased region" description="Basic and acidic residues" evidence="8">
    <location>
        <begin position="335"/>
        <end position="354"/>
    </location>
</feature>
<feature type="transmembrane region" description="Helical" evidence="7">
    <location>
        <begin position="136"/>
        <end position="156"/>
    </location>
</feature>
<evidence type="ECO:0000313" key="10">
    <source>
        <dbReference type="EMBL" id="PKD13132.1"/>
    </source>
</evidence>
<accession>A0A2N0TEK5</accession>
<evidence type="ECO:0000256" key="7">
    <source>
        <dbReference type="RuleBase" id="RU363032"/>
    </source>
</evidence>
<gene>
    <name evidence="10" type="ORF">APC1461_2010</name>
</gene>
<dbReference type="GO" id="GO:0055085">
    <property type="term" value="P:transmembrane transport"/>
    <property type="evidence" value="ECO:0007669"/>
    <property type="project" value="InterPro"/>
</dbReference>